<comment type="similarity">
    <text evidence="1">Belongs to the ClpX chaperone family.</text>
</comment>
<dbReference type="SUPFAM" id="SSF57716">
    <property type="entry name" value="Glucocorticoid receptor-like (DNA-binding domain)"/>
    <property type="match status" value="1"/>
</dbReference>
<protein>
    <submittedName>
        <fullName evidence="3">ClpX C4-type zinc finger protein</fullName>
    </submittedName>
</protein>
<reference evidence="3 4" key="1">
    <citation type="submission" date="2018-06" db="EMBL/GenBank/DDBJ databases">
        <title>Genomic Encyclopedia of Type Strains, Phase III (KMG-III): the genomes of soil and plant-associated and newly described type strains.</title>
        <authorList>
            <person name="Whitman W."/>
        </authorList>
    </citation>
    <scope>NUCLEOTIDE SEQUENCE [LARGE SCALE GENOMIC DNA]</scope>
    <source>
        <strain evidence="3 4">CECT 7342</strain>
    </source>
</reference>
<organism evidence="3 4">
    <name type="scientific">Achromobacter marplatensis</name>
    <dbReference type="NCBI Taxonomy" id="470868"/>
    <lineage>
        <taxon>Bacteria</taxon>
        <taxon>Pseudomonadati</taxon>
        <taxon>Pseudomonadota</taxon>
        <taxon>Betaproteobacteria</taxon>
        <taxon>Burkholderiales</taxon>
        <taxon>Alcaligenaceae</taxon>
        <taxon>Achromobacter</taxon>
    </lineage>
</organism>
<dbReference type="Proteomes" id="UP000252124">
    <property type="component" value="Unassembled WGS sequence"/>
</dbReference>
<comment type="caution">
    <text evidence="3">The sequence shown here is derived from an EMBL/GenBank/DDBJ whole genome shotgun (WGS) entry which is preliminary data.</text>
</comment>
<dbReference type="InterPro" id="IPR038366">
    <property type="entry name" value="Znf_CppX_C4_sf"/>
</dbReference>
<dbReference type="InterPro" id="IPR010603">
    <property type="entry name" value="Znf_CppX_C4"/>
</dbReference>
<evidence type="ECO:0000259" key="2">
    <source>
        <dbReference type="PROSITE" id="PS51902"/>
    </source>
</evidence>
<keyword evidence="1" id="KW-0862">Zinc</keyword>
<feature type="binding site" evidence="1">
    <location>
        <position position="19"/>
    </location>
    <ligand>
        <name>Zn(2+)</name>
        <dbReference type="ChEBI" id="CHEBI:29105"/>
    </ligand>
</feature>
<feature type="domain" description="ClpX-type ZB" evidence="2">
    <location>
        <begin position="7"/>
        <end position="60"/>
    </location>
</feature>
<sequence>MDEPKKPRRRKKDPDTLYCSFCNKSHHEVSKLIAGPKVLICDECIEICNEIIVEEQYLLAERKGTLAAYIVEQQEEVAEIQQRILKAARALGASVAPGGDTRH</sequence>
<dbReference type="EMBL" id="QNRM01000004">
    <property type="protein sequence ID" value="RBP19779.1"/>
    <property type="molecule type" value="Genomic_DNA"/>
</dbReference>
<feature type="binding site" evidence="1">
    <location>
        <position position="22"/>
    </location>
    <ligand>
        <name>Zn(2+)</name>
        <dbReference type="ChEBI" id="CHEBI:29105"/>
    </ligand>
</feature>
<keyword evidence="1" id="KW-0143">Chaperone</keyword>
<keyword evidence="4" id="KW-1185">Reference proteome</keyword>
<dbReference type="InterPro" id="IPR059188">
    <property type="entry name" value="Znf_CLPX-like"/>
</dbReference>
<keyword evidence="1" id="KW-0479">Metal-binding</keyword>
<evidence type="ECO:0000313" key="3">
    <source>
        <dbReference type="EMBL" id="RBP19779.1"/>
    </source>
</evidence>
<evidence type="ECO:0000313" key="4">
    <source>
        <dbReference type="Proteomes" id="UP000252124"/>
    </source>
</evidence>
<accession>A0ABX9GDM2</accession>
<dbReference type="Gene3D" id="6.20.220.10">
    <property type="entry name" value="ClpX chaperone, C4-type zinc finger domain"/>
    <property type="match status" value="1"/>
</dbReference>
<feature type="binding site" evidence="1">
    <location>
        <position position="44"/>
    </location>
    <ligand>
        <name>Zn(2+)</name>
        <dbReference type="ChEBI" id="CHEBI:29105"/>
    </ligand>
</feature>
<evidence type="ECO:0000256" key="1">
    <source>
        <dbReference type="PROSITE-ProRule" id="PRU01250"/>
    </source>
</evidence>
<dbReference type="SMART" id="SM00994">
    <property type="entry name" value="zf-C4_ClpX"/>
    <property type="match status" value="1"/>
</dbReference>
<name>A0ABX9GDM2_9BURK</name>
<dbReference type="PROSITE" id="PS51902">
    <property type="entry name" value="CLPX_ZB"/>
    <property type="match status" value="1"/>
</dbReference>
<dbReference type="Pfam" id="PF06689">
    <property type="entry name" value="zf-C4_ClpX"/>
    <property type="match status" value="1"/>
</dbReference>
<feature type="binding site" evidence="1">
    <location>
        <position position="41"/>
    </location>
    <ligand>
        <name>Zn(2+)</name>
        <dbReference type="ChEBI" id="CHEBI:29105"/>
    </ligand>
</feature>
<proteinExistence type="inferred from homology"/>
<gene>
    <name evidence="3" type="ORF">DFP87_104114</name>
</gene>